<dbReference type="RefSeq" id="WP_142874538.1">
    <property type="nucleotide sequence ID" value="NZ_CP045503.2"/>
</dbReference>
<gene>
    <name evidence="2" type="ORF">FM038_016960</name>
</gene>
<name>A0ABX6V8I1_9GAMM</name>
<keyword evidence="3" id="KW-1185">Reference proteome</keyword>
<evidence type="ECO:0000313" key="2">
    <source>
        <dbReference type="EMBL" id="QPG58918.1"/>
    </source>
</evidence>
<sequence length="107" mass="11831">MSPLEQVLAAAKHLTESGKTPSLALLKTKLGTSISMPILIQGLQQFKSMPKCDIKDIPELKLTATLTSDTPSEIQQLKQDMRQLKAEYQALLSRMDEIEKSHPGAKK</sequence>
<evidence type="ECO:0000256" key="1">
    <source>
        <dbReference type="SAM" id="Coils"/>
    </source>
</evidence>
<keyword evidence="1" id="KW-0175">Coiled coil</keyword>
<dbReference type="EMBL" id="CP045503">
    <property type="protein sequence ID" value="QPG58918.1"/>
    <property type="molecule type" value="Genomic_DNA"/>
</dbReference>
<evidence type="ECO:0008006" key="4">
    <source>
        <dbReference type="Google" id="ProtNLM"/>
    </source>
</evidence>
<evidence type="ECO:0000313" key="3">
    <source>
        <dbReference type="Proteomes" id="UP000316416"/>
    </source>
</evidence>
<dbReference type="Proteomes" id="UP000316416">
    <property type="component" value="Chromosome"/>
</dbReference>
<proteinExistence type="predicted"/>
<feature type="coiled-coil region" evidence="1">
    <location>
        <begin position="74"/>
        <end position="101"/>
    </location>
</feature>
<protein>
    <recommendedName>
        <fullName evidence="4">KfrA N-terminal DNA-binding domain-containing protein</fullName>
    </recommendedName>
</protein>
<accession>A0ABX6V8I1</accession>
<organism evidence="2 3">
    <name type="scientific">Shewanella eurypsychrophilus</name>
    <dbReference type="NCBI Taxonomy" id="2593656"/>
    <lineage>
        <taxon>Bacteria</taxon>
        <taxon>Pseudomonadati</taxon>
        <taxon>Pseudomonadota</taxon>
        <taxon>Gammaproteobacteria</taxon>
        <taxon>Alteromonadales</taxon>
        <taxon>Shewanellaceae</taxon>
        <taxon>Shewanella</taxon>
    </lineage>
</organism>
<reference evidence="2" key="1">
    <citation type="submission" date="2021-07" db="EMBL/GenBank/DDBJ databases">
        <title>Shewanella sp. YLB-07 whole genome sequence.</title>
        <authorList>
            <person name="Yu L."/>
        </authorList>
    </citation>
    <scope>NUCLEOTIDE SEQUENCE</scope>
    <source>
        <strain evidence="2">YLB-08</strain>
    </source>
</reference>